<proteinExistence type="predicted"/>
<dbReference type="PANTHER" id="PTHR33427:SF1">
    <property type="entry name" value="F6A14.21 PROTEIN"/>
    <property type="match status" value="1"/>
</dbReference>
<keyword evidence="2" id="KW-1185">Reference proteome</keyword>
<dbReference type="PANTHER" id="PTHR33427">
    <property type="entry name" value="HNH ENDONUCLEASE"/>
    <property type="match status" value="1"/>
</dbReference>
<accession>M1UVJ9</accession>
<evidence type="ECO:0000313" key="1">
    <source>
        <dbReference type="EMBL" id="BAM82031.1"/>
    </source>
</evidence>
<dbReference type="STRING" id="280699.M1UVJ9"/>
<dbReference type="OrthoDB" id="1883054at2759"/>
<dbReference type="RefSeq" id="XP_005538067.1">
    <property type="nucleotide sequence ID" value="XM_005538010.1"/>
</dbReference>
<protein>
    <recommendedName>
        <fullName evidence="3">HNH nuclease domain-containing protein</fullName>
    </recommendedName>
</protein>
<dbReference type="EMBL" id="AP006499">
    <property type="protein sequence ID" value="BAM82031.1"/>
    <property type="molecule type" value="Genomic_DNA"/>
</dbReference>
<dbReference type="OMA" id="LAREECW"/>
<dbReference type="AlphaFoldDB" id="M1UVJ9"/>
<dbReference type="Proteomes" id="UP000007014">
    <property type="component" value="Chromosome 17"/>
</dbReference>
<reference evidence="1 2" key="1">
    <citation type="journal article" date="2004" name="Nature">
        <title>Genome sequence of the ultrasmall unicellular red alga Cyanidioschyzon merolae 10D.</title>
        <authorList>
            <person name="Matsuzaki M."/>
            <person name="Misumi O."/>
            <person name="Shin-i T."/>
            <person name="Maruyama S."/>
            <person name="Takahara M."/>
            <person name="Miyagishima S."/>
            <person name="Mori T."/>
            <person name="Nishida K."/>
            <person name="Yagisawa F."/>
            <person name="Nishida K."/>
            <person name="Yoshida Y."/>
            <person name="Nishimura Y."/>
            <person name="Nakao S."/>
            <person name="Kobayashi T."/>
            <person name="Momoyama Y."/>
            <person name="Higashiyama T."/>
            <person name="Minoda A."/>
            <person name="Sano M."/>
            <person name="Nomoto H."/>
            <person name="Oishi K."/>
            <person name="Hayashi H."/>
            <person name="Ohta F."/>
            <person name="Nishizaka S."/>
            <person name="Haga S."/>
            <person name="Miura S."/>
            <person name="Morishita T."/>
            <person name="Kabeya Y."/>
            <person name="Terasawa K."/>
            <person name="Suzuki Y."/>
            <person name="Ishii Y."/>
            <person name="Asakawa S."/>
            <person name="Takano H."/>
            <person name="Ohta N."/>
            <person name="Kuroiwa H."/>
            <person name="Tanaka K."/>
            <person name="Shimizu N."/>
            <person name="Sugano S."/>
            <person name="Sato N."/>
            <person name="Nozaki H."/>
            <person name="Ogasawara N."/>
            <person name="Kohara Y."/>
            <person name="Kuroiwa T."/>
        </authorList>
    </citation>
    <scope>NUCLEOTIDE SEQUENCE [LARGE SCALE GENOMIC DNA]</scope>
    <source>
        <strain evidence="1 2">10D</strain>
    </source>
</reference>
<organism evidence="1 2">
    <name type="scientific">Cyanidioschyzon merolae (strain NIES-3377 / 10D)</name>
    <name type="common">Unicellular red alga</name>
    <dbReference type="NCBI Taxonomy" id="280699"/>
    <lineage>
        <taxon>Eukaryota</taxon>
        <taxon>Rhodophyta</taxon>
        <taxon>Bangiophyceae</taxon>
        <taxon>Cyanidiales</taxon>
        <taxon>Cyanidiaceae</taxon>
        <taxon>Cyanidioschyzon</taxon>
    </lineage>
</organism>
<sequence length="188" mass="21741">MQQPVWGRKLLTVAQDVLEDTRRDGRRLFSHTERNICWRNAQVVPGRHPRRWRFDRVGNLVCRALHGCNGPLCYEYDHRAPWGKGGRSDSTNCDVLQTSANRWKSDQPESRVTEKLLRAHSRVLSRSLSQEELDTIEYVIYGDILRPDGTRLLELPVLQKPAAHRNDTPNTSRAWARLNADRSLCSIM</sequence>
<gene>
    <name evidence="1" type="ORF">CYME_CMQ121C</name>
</gene>
<name>M1UVJ9_CYAM1</name>
<evidence type="ECO:0000313" key="2">
    <source>
        <dbReference type="Proteomes" id="UP000007014"/>
    </source>
</evidence>
<dbReference type="KEGG" id="cme:CYME_CMQ121C"/>
<evidence type="ECO:0008006" key="3">
    <source>
        <dbReference type="Google" id="ProtNLM"/>
    </source>
</evidence>
<dbReference type="Gramene" id="CMQ121CT">
    <property type="protein sequence ID" value="CMQ121CT"/>
    <property type="gene ID" value="CMQ121C"/>
</dbReference>
<reference evidence="1 2" key="2">
    <citation type="journal article" date="2007" name="BMC Biol.">
        <title>A 100%-complete sequence reveals unusually simple genomic features in the hot-spring red alga Cyanidioschyzon merolae.</title>
        <authorList>
            <person name="Nozaki H."/>
            <person name="Takano H."/>
            <person name="Misumi O."/>
            <person name="Terasawa K."/>
            <person name="Matsuzaki M."/>
            <person name="Maruyama S."/>
            <person name="Nishida K."/>
            <person name="Yagisawa F."/>
            <person name="Yoshida Y."/>
            <person name="Fujiwara T."/>
            <person name="Takio S."/>
            <person name="Tamura K."/>
            <person name="Chung S.J."/>
            <person name="Nakamura S."/>
            <person name="Kuroiwa H."/>
            <person name="Tanaka K."/>
            <person name="Sato N."/>
            <person name="Kuroiwa T."/>
        </authorList>
    </citation>
    <scope>NUCLEOTIDE SEQUENCE [LARGE SCALE GENOMIC DNA]</scope>
    <source>
        <strain evidence="1 2">10D</strain>
    </source>
</reference>
<dbReference type="GeneID" id="16996555"/>
<dbReference type="eggNOG" id="ENOG502RYPG">
    <property type="taxonomic scope" value="Eukaryota"/>
</dbReference>
<dbReference type="HOGENOM" id="CLU_1442982_0_0_1"/>